<feature type="compositionally biased region" description="Polar residues" evidence="1">
    <location>
        <begin position="171"/>
        <end position="200"/>
    </location>
</feature>
<dbReference type="AlphaFoldDB" id="A0A182T3E0"/>
<feature type="region of interest" description="Disordered" evidence="1">
    <location>
        <begin position="87"/>
        <end position="106"/>
    </location>
</feature>
<dbReference type="VEuPathDB" id="VectorBase:AMAM018815"/>
<reference evidence="2" key="2">
    <citation type="submission" date="2020-05" db="UniProtKB">
        <authorList>
            <consortium name="EnsemblMetazoa"/>
        </authorList>
    </citation>
    <scope>IDENTIFICATION</scope>
    <source>
        <strain evidence="2">maculatus3</strain>
    </source>
</reference>
<evidence type="ECO:0000313" key="2">
    <source>
        <dbReference type="EnsemblMetazoa" id="AMAM018815-PA"/>
    </source>
</evidence>
<proteinExistence type="predicted"/>
<feature type="region of interest" description="Disordered" evidence="1">
    <location>
        <begin position="165"/>
        <end position="279"/>
    </location>
</feature>
<organism evidence="2 3">
    <name type="scientific">Anopheles maculatus</name>
    <dbReference type="NCBI Taxonomy" id="74869"/>
    <lineage>
        <taxon>Eukaryota</taxon>
        <taxon>Metazoa</taxon>
        <taxon>Ecdysozoa</taxon>
        <taxon>Arthropoda</taxon>
        <taxon>Hexapoda</taxon>
        <taxon>Insecta</taxon>
        <taxon>Pterygota</taxon>
        <taxon>Neoptera</taxon>
        <taxon>Endopterygota</taxon>
        <taxon>Diptera</taxon>
        <taxon>Nematocera</taxon>
        <taxon>Culicoidea</taxon>
        <taxon>Culicidae</taxon>
        <taxon>Anophelinae</taxon>
        <taxon>Anopheles</taxon>
        <taxon>Anopheles maculatus group</taxon>
    </lineage>
</organism>
<evidence type="ECO:0000256" key="1">
    <source>
        <dbReference type="SAM" id="MobiDB-lite"/>
    </source>
</evidence>
<feature type="compositionally biased region" description="Polar residues" evidence="1">
    <location>
        <begin position="230"/>
        <end position="251"/>
    </location>
</feature>
<feature type="compositionally biased region" description="Acidic residues" evidence="1">
    <location>
        <begin position="88"/>
        <end position="97"/>
    </location>
</feature>
<keyword evidence="3" id="KW-1185">Reference proteome</keyword>
<name>A0A182T3E0_9DIPT</name>
<evidence type="ECO:0000313" key="3">
    <source>
        <dbReference type="Proteomes" id="UP000075901"/>
    </source>
</evidence>
<protein>
    <submittedName>
        <fullName evidence="2">Uncharacterized protein</fullName>
    </submittedName>
</protein>
<dbReference type="EnsemblMetazoa" id="AMAM018815-RA">
    <property type="protein sequence ID" value="AMAM018815-PA"/>
    <property type="gene ID" value="AMAM018815"/>
</dbReference>
<accession>A0A182T3E0</accession>
<reference evidence="3" key="1">
    <citation type="submission" date="2013-09" db="EMBL/GenBank/DDBJ databases">
        <title>The Genome Sequence of Anopheles maculatus species B.</title>
        <authorList>
            <consortium name="The Broad Institute Genomics Platform"/>
            <person name="Neafsey D.E."/>
            <person name="Besansky N."/>
            <person name="Howell P."/>
            <person name="Walton C."/>
            <person name="Young S.K."/>
            <person name="Zeng Q."/>
            <person name="Gargeya S."/>
            <person name="Fitzgerald M."/>
            <person name="Haas B."/>
            <person name="Abouelleil A."/>
            <person name="Allen A.W."/>
            <person name="Alvarado L."/>
            <person name="Arachchi H.M."/>
            <person name="Berlin A.M."/>
            <person name="Chapman S.B."/>
            <person name="Gainer-Dewar J."/>
            <person name="Goldberg J."/>
            <person name="Griggs A."/>
            <person name="Gujja S."/>
            <person name="Hansen M."/>
            <person name="Howarth C."/>
            <person name="Imamovic A."/>
            <person name="Ireland A."/>
            <person name="Larimer J."/>
            <person name="McCowan C."/>
            <person name="Murphy C."/>
            <person name="Pearson M."/>
            <person name="Poon T.W."/>
            <person name="Priest M."/>
            <person name="Roberts A."/>
            <person name="Saif S."/>
            <person name="Shea T."/>
            <person name="Sisk P."/>
            <person name="Sykes S."/>
            <person name="Wortman J."/>
            <person name="Nusbaum C."/>
            <person name="Birren B."/>
        </authorList>
    </citation>
    <scope>NUCLEOTIDE SEQUENCE [LARGE SCALE GENOMIC DNA]</scope>
    <source>
        <strain evidence="3">maculatus3</strain>
    </source>
</reference>
<dbReference type="Proteomes" id="UP000075901">
    <property type="component" value="Unassembled WGS sequence"/>
</dbReference>
<feature type="compositionally biased region" description="Basic residues" evidence="1">
    <location>
        <begin position="253"/>
        <end position="266"/>
    </location>
</feature>
<sequence>MNPEMQKFTRDLAMVYDYIHSWHMKNVAGLFAAGCPVLSNEERLPDRGLLSIIPYPRLDDAMLQLTQLCFSQDDSSIEVEKPIILPALEEDPEEETSAAEQPEIVADRTEPDCSVLSEVPVLATLHPNLAVLEVKSMAGNNQAAHNTQDVQEAVAQWENTGPLNYEEEVSRPQQSLSRTENISAESVEQSNVSPSTSLPINWTDLIPERDPPQKSTLKGNVRKRGLSYSEPGTLQMGTIQSPTNTDNTAVPSTRRRGRPVGWKKAKPTNQQNAPAGDILSRPIRACRFKRHKLSWE</sequence>